<evidence type="ECO:0000256" key="5">
    <source>
        <dbReference type="ARBA" id="ARBA00023125"/>
    </source>
</evidence>
<feature type="compositionally biased region" description="Basic and acidic residues" evidence="9">
    <location>
        <begin position="127"/>
        <end position="153"/>
    </location>
</feature>
<dbReference type="InterPro" id="IPR047240">
    <property type="entry name" value="SANT_CDC5L_II"/>
</dbReference>
<keyword evidence="7" id="KW-0539">Nucleus</keyword>
<dbReference type="SMART" id="SM00717">
    <property type="entry name" value="SANT"/>
    <property type="match status" value="2"/>
</dbReference>
<evidence type="ECO:0000259" key="10">
    <source>
        <dbReference type="PROSITE" id="PS50090"/>
    </source>
</evidence>
<keyword evidence="4" id="KW-0677">Repeat</keyword>
<dbReference type="GO" id="GO:0003677">
    <property type="term" value="F:DNA binding"/>
    <property type="evidence" value="ECO:0007669"/>
    <property type="project" value="UniProtKB-KW"/>
</dbReference>
<dbReference type="Pfam" id="PF13921">
    <property type="entry name" value="Myb_DNA-bind_6"/>
    <property type="match status" value="1"/>
</dbReference>
<dbReference type="GO" id="GO:0005681">
    <property type="term" value="C:spliceosomal complex"/>
    <property type="evidence" value="ECO:0007669"/>
    <property type="project" value="UniProtKB-KW"/>
</dbReference>
<evidence type="ECO:0000256" key="7">
    <source>
        <dbReference type="ARBA" id="ARBA00023242"/>
    </source>
</evidence>
<dbReference type="InterPro" id="IPR001005">
    <property type="entry name" value="SANT/Myb"/>
</dbReference>
<protein>
    <recommendedName>
        <fullName evidence="13">Pre-mRNA-splicing factor CDC5/CEF1</fullName>
    </recommendedName>
</protein>
<reference evidence="12" key="1">
    <citation type="journal article" date="2014" name="Genome Announc.">
        <title>De novo whole-genome sequence and genome annotation of Lichtheimia ramosa.</title>
        <authorList>
            <person name="Linde J."/>
            <person name="Schwartze V."/>
            <person name="Binder U."/>
            <person name="Lass-Florl C."/>
            <person name="Voigt K."/>
            <person name="Horn F."/>
        </authorList>
    </citation>
    <scope>NUCLEOTIDE SEQUENCE</scope>
    <source>
        <strain evidence="12">JMRC FSU:6197</strain>
    </source>
</reference>
<sequence>MKVLIKGGIWKNTEDEILKAAVSKYGKNQWARISSLLVRKTPKQCKARWYEWLDPSIKKTEWSKEEDEKLLHLAKLMPTQWRTIAPIVGRTPAQCLERYQRLLDEAEAREAGADLGLTGTQGPEHGPSADDVRRLRPGEVDPEPETKPARPDPVDMDEDEKEMLSEARARLANTQGKKAKRKARERQLEEARRLASLQKRRELKAAGIHMRMKKKKHDMDYNADIPFEKPVPLGFYDTTEEKNRPVDPGKLTNVHLSKLNRRRADIEEEKQREKKRKAKQSGNKEQQPEGNQGRFVPAKDAKLIKAQEQEQIAKRRKLVLPAPQIGESELETIVKAGTTSENAKLLVQDEEQGTTSGLVEDFSSTPRTLPTRTPRAPTNADSLMNEARNLRALTSTQTPLLGEENTPLHISEGGTGFEGATPRVAEIQTPNPLLTPRTDTSGLSTPRSDISAVEAKRSLRQGLAGLPVPRNEYEIRLPEMDDTETKEKMDTKIEDQSEIDKRERELAEQQEQERLARRSLAVQMGLPRPVVVPASVKSDTDDEIEQLLQEEYMRLLKHDTIKYPVVGSKVAPGAVSLGDLDGLEEEFDRATLEDARKELDQEIRRIHDIPEDKDIKSAVWHIVSNSNAFGDIWESTHGNMLFSAKHNRFVPASEFESEQDKAQGMAKTIESNRRAMIRDATQAGKLEKKLEVRLGGYMNRSDKLTQQIIEAADELEAVRIEYNSFVTLQMSEKAAIPARVDQAQSEVDRLVERERSMQQKYKELSDLKSHYLLAIEQLQ</sequence>
<accession>A0A077WWD7</accession>
<feature type="domain" description="HTH myb-type" evidence="11">
    <location>
        <begin position="1"/>
        <end position="57"/>
    </location>
</feature>
<dbReference type="FunFam" id="1.10.10.60:FF:000021">
    <property type="entry name" value="CDC5 cell division cycle 5-like"/>
    <property type="match status" value="1"/>
</dbReference>
<keyword evidence="3" id="KW-0747">Spliceosome</keyword>
<dbReference type="InterPro" id="IPR021786">
    <property type="entry name" value="Cdc5p/Cef1_C"/>
</dbReference>
<dbReference type="PANTHER" id="PTHR45885:SF1">
    <property type="entry name" value="CELL DIVISION CYCLE 5-LIKE PROTEIN"/>
    <property type="match status" value="1"/>
</dbReference>
<evidence type="ECO:0000313" key="12">
    <source>
        <dbReference type="EMBL" id="CDS11499.1"/>
    </source>
</evidence>
<dbReference type="SUPFAM" id="SSF46689">
    <property type="entry name" value="Homeodomain-like"/>
    <property type="match status" value="1"/>
</dbReference>
<feature type="domain" description="Myb-like" evidence="10">
    <location>
        <begin position="54"/>
        <end position="103"/>
    </location>
</feature>
<feature type="coiled-coil region" evidence="8">
    <location>
        <begin position="701"/>
        <end position="767"/>
    </location>
</feature>
<feature type="region of interest" description="Disordered" evidence="9">
    <location>
        <begin position="236"/>
        <end position="297"/>
    </location>
</feature>
<dbReference type="GO" id="GO:0000974">
    <property type="term" value="C:Prp19 complex"/>
    <property type="evidence" value="ECO:0007669"/>
    <property type="project" value="InterPro"/>
</dbReference>
<feature type="compositionally biased region" description="Basic and acidic residues" evidence="9">
    <location>
        <begin position="262"/>
        <end position="272"/>
    </location>
</feature>
<evidence type="ECO:0000256" key="6">
    <source>
        <dbReference type="ARBA" id="ARBA00023187"/>
    </source>
</evidence>
<keyword evidence="2" id="KW-0507">mRNA processing</keyword>
<evidence type="ECO:0000256" key="4">
    <source>
        <dbReference type="ARBA" id="ARBA00022737"/>
    </source>
</evidence>
<feature type="domain" description="Myb-like" evidence="10">
    <location>
        <begin position="2"/>
        <end position="53"/>
    </location>
</feature>
<proteinExistence type="inferred from homology"/>
<evidence type="ECO:0008006" key="13">
    <source>
        <dbReference type="Google" id="ProtNLM"/>
    </source>
</evidence>
<dbReference type="Pfam" id="PF11831">
    <property type="entry name" value="Myb_Cef"/>
    <property type="match status" value="1"/>
</dbReference>
<dbReference type="OrthoDB" id="1410009at2759"/>
<dbReference type="InterPro" id="IPR009057">
    <property type="entry name" value="Homeodomain-like_sf"/>
</dbReference>
<dbReference type="PROSITE" id="PS50090">
    <property type="entry name" value="MYB_LIKE"/>
    <property type="match status" value="2"/>
</dbReference>
<comment type="similarity">
    <text evidence="1">Belongs to the CEF1 family.</text>
</comment>
<evidence type="ECO:0000259" key="11">
    <source>
        <dbReference type="PROSITE" id="PS51294"/>
    </source>
</evidence>
<keyword evidence="6" id="KW-0508">mRNA splicing</keyword>
<dbReference type="AlphaFoldDB" id="A0A077WWD7"/>
<evidence type="ECO:0000256" key="2">
    <source>
        <dbReference type="ARBA" id="ARBA00022664"/>
    </source>
</evidence>
<feature type="region of interest" description="Disordered" evidence="9">
    <location>
        <begin position="483"/>
        <end position="509"/>
    </location>
</feature>
<evidence type="ECO:0000256" key="1">
    <source>
        <dbReference type="ARBA" id="ARBA00010506"/>
    </source>
</evidence>
<dbReference type="GO" id="GO:0000398">
    <property type="term" value="P:mRNA splicing, via spliceosome"/>
    <property type="evidence" value="ECO:0007669"/>
    <property type="project" value="InterPro"/>
</dbReference>
<dbReference type="PANTHER" id="PTHR45885">
    <property type="entry name" value="CELL DIVISION CYCLE 5-LIKE PROTEIN"/>
    <property type="match status" value="1"/>
</dbReference>
<feature type="region of interest" description="Disordered" evidence="9">
    <location>
        <begin position="350"/>
        <end position="380"/>
    </location>
</feature>
<evidence type="ECO:0000256" key="8">
    <source>
        <dbReference type="SAM" id="Coils"/>
    </source>
</evidence>
<feature type="compositionally biased region" description="Polar residues" evidence="9">
    <location>
        <begin position="281"/>
        <end position="290"/>
    </location>
</feature>
<dbReference type="InterPro" id="IPR047242">
    <property type="entry name" value="CDC5L/Cef1"/>
</dbReference>
<organism evidence="12">
    <name type="scientific">Lichtheimia ramosa</name>
    <dbReference type="NCBI Taxonomy" id="688394"/>
    <lineage>
        <taxon>Eukaryota</taxon>
        <taxon>Fungi</taxon>
        <taxon>Fungi incertae sedis</taxon>
        <taxon>Mucoromycota</taxon>
        <taxon>Mucoromycotina</taxon>
        <taxon>Mucoromycetes</taxon>
        <taxon>Mucorales</taxon>
        <taxon>Lichtheimiaceae</taxon>
        <taxon>Lichtheimia</taxon>
    </lineage>
</organism>
<evidence type="ECO:0000256" key="9">
    <source>
        <dbReference type="SAM" id="MobiDB-lite"/>
    </source>
</evidence>
<feature type="domain" description="HTH myb-type" evidence="11">
    <location>
        <begin position="58"/>
        <end position="107"/>
    </location>
</feature>
<keyword evidence="5" id="KW-0238">DNA-binding</keyword>
<dbReference type="InterPro" id="IPR017930">
    <property type="entry name" value="Myb_dom"/>
</dbReference>
<name>A0A077WWD7_9FUNG</name>
<feature type="compositionally biased region" description="Low complexity" evidence="9">
    <location>
        <begin position="365"/>
        <end position="378"/>
    </location>
</feature>
<dbReference type="EMBL" id="LK023346">
    <property type="protein sequence ID" value="CDS11499.1"/>
    <property type="molecule type" value="Genomic_DNA"/>
</dbReference>
<dbReference type="Gene3D" id="1.10.10.60">
    <property type="entry name" value="Homeodomain-like"/>
    <property type="match status" value="2"/>
</dbReference>
<dbReference type="CDD" id="cd11659">
    <property type="entry name" value="SANT_CDC5_II"/>
    <property type="match status" value="1"/>
</dbReference>
<keyword evidence="8" id="KW-0175">Coiled coil</keyword>
<dbReference type="PROSITE" id="PS51294">
    <property type="entry name" value="HTH_MYB"/>
    <property type="match status" value="2"/>
</dbReference>
<gene>
    <name evidence="12" type="ORF">LRAMOSA03762</name>
</gene>
<evidence type="ECO:0000256" key="3">
    <source>
        <dbReference type="ARBA" id="ARBA00022728"/>
    </source>
</evidence>
<dbReference type="CDD" id="cd00167">
    <property type="entry name" value="SANT"/>
    <property type="match status" value="1"/>
</dbReference>
<feature type="region of interest" description="Disordered" evidence="9">
    <location>
        <begin position="114"/>
        <end position="163"/>
    </location>
</feature>